<proteinExistence type="predicted"/>
<name>A0A0E9QU42_ANGAN</name>
<sequence length="34" mass="3972">MYNPLCFCTRSEVLGSLLVTRIMTNKNELRQRSP</sequence>
<protein>
    <submittedName>
        <fullName evidence="1">Uncharacterized protein</fullName>
    </submittedName>
</protein>
<reference evidence="1" key="1">
    <citation type="submission" date="2014-11" db="EMBL/GenBank/DDBJ databases">
        <authorList>
            <person name="Amaro Gonzalez C."/>
        </authorList>
    </citation>
    <scope>NUCLEOTIDE SEQUENCE</scope>
</reference>
<evidence type="ECO:0000313" key="1">
    <source>
        <dbReference type="EMBL" id="JAH20334.1"/>
    </source>
</evidence>
<accession>A0A0E9QU42</accession>
<dbReference type="EMBL" id="GBXM01088243">
    <property type="protein sequence ID" value="JAH20334.1"/>
    <property type="molecule type" value="Transcribed_RNA"/>
</dbReference>
<reference evidence="1" key="2">
    <citation type="journal article" date="2015" name="Fish Shellfish Immunol.">
        <title>Early steps in the European eel (Anguilla anguilla)-Vibrio vulnificus interaction in the gills: Role of the RtxA13 toxin.</title>
        <authorList>
            <person name="Callol A."/>
            <person name="Pajuelo D."/>
            <person name="Ebbesson L."/>
            <person name="Teles M."/>
            <person name="MacKenzie S."/>
            <person name="Amaro C."/>
        </authorList>
    </citation>
    <scope>NUCLEOTIDE SEQUENCE</scope>
</reference>
<organism evidence="1">
    <name type="scientific">Anguilla anguilla</name>
    <name type="common">European freshwater eel</name>
    <name type="synonym">Muraena anguilla</name>
    <dbReference type="NCBI Taxonomy" id="7936"/>
    <lineage>
        <taxon>Eukaryota</taxon>
        <taxon>Metazoa</taxon>
        <taxon>Chordata</taxon>
        <taxon>Craniata</taxon>
        <taxon>Vertebrata</taxon>
        <taxon>Euteleostomi</taxon>
        <taxon>Actinopterygii</taxon>
        <taxon>Neopterygii</taxon>
        <taxon>Teleostei</taxon>
        <taxon>Anguilliformes</taxon>
        <taxon>Anguillidae</taxon>
        <taxon>Anguilla</taxon>
    </lineage>
</organism>
<dbReference type="AlphaFoldDB" id="A0A0E9QU42"/>